<dbReference type="GO" id="GO:0052689">
    <property type="term" value="F:carboxylic ester hydrolase activity"/>
    <property type="evidence" value="ECO:0007669"/>
    <property type="project" value="TreeGrafter"/>
</dbReference>
<gene>
    <name evidence="3" type="ORF">DI487_08750</name>
</gene>
<dbReference type="SUPFAM" id="SSF53474">
    <property type="entry name" value="alpha/beta-Hydrolases"/>
    <property type="match status" value="1"/>
</dbReference>
<evidence type="ECO:0000313" key="4">
    <source>
        <dbReference type="Proteomes" id="UP000245429"/>
    </source>
</evidence>
<dbReference type="Pfam" id="PF12146">
    <property type="entry name" value="Hydrolase_4"/>
    <property type="match status" value="1"/>
</dbReference>
<accession>A0A2U8QV68</accession>
<protein>
    <submittedName>
        <fullName evidence="3">Alpha/beta hydrolase</fullName>
    </submittedName>
</protein>
<organism evidence="3 4">
    <name type="scientific">Flavobacterium sediminis</name>
    <dbReference type="NCBI Taxonomy" id="2201181"/>
    <lineage>
        <taxon>Bacteria</taxon>
        <taxon>Pseudomonadati</taxon>
        <taxon>Bacteroidota</taxon>
        <taxon>Flavobacteriia</taxon>
        <taxon>Flavobacteriales</taxon>
        <taxon>Flavobacteriaceae</taxon>
        <taxon>Flavobacterium</taxon>
    </lineage>
</organism>
<dbReference type="InterPro" id="IPR053145">
    <property type="entry name" value="AB_hydrolase_Est10"/>
</dbReference>
<feature type="domain" description="Serine aminopeptidase S33" evidence="2">
    <location>
        <begin position="84"/>
        <end position="158"/>
    </location>
</feature>
<dbReference type="Gene3D" id="3.40.50.1820">
    <property type="entry name" value="alpha/beta hydrolase"/>
    <property type="match status" value="1"/>
</dbReference>
<feature type="chain" id="PRO_5016163020" evidence="1">
    <location>
        <begin position="21"/>
        <end position="317"/>
    </location>
</feature>
<name>A0A2U8QV68_9FLAO</name>
<dbReference type="EMBL" id="CP029463">
    <property type="protein sequence ID" value="AWM13941.1"/>
    <property type="molecule type" value="Genomic_DNA"/>
</dbReference>
<evidence type="ECO:0000256" key="1">
    <source>
        <dbReference type="SAM" id="SignalP"/>
    </source>
</evidence>
<dbReference type="PANTHER" id="PTHR43265">
    <property type="entry name" value="ESTERASE ESTD"/>
    <property type="match status" value="1"/>
</dbReference>
<keyword evidence="4" id="KW-1185">Reference proteome</keyword>
<keyword evidence="1" id="KW-0732">Signal</keyword>
<keyword evidence="3" id="KW-0378">Hydrolase</keyword>
<evidence type="ECO:0000313" key="3">
    <source>
        <dbReference type="EMBL" id="AWM13941.1"/>
    </source>
</evidence>
<reference evidence="3 4" key="1">
    <citation type="submission" date="2018-05" db="EMBL/GenBank/DDBJ databases">
        <title>Flavobacterium sp. MEBiC07310.</title>
        <authorList>
            <person name="Baek K."/>
        </authorList>
    </citation>
    <scope>NUCLEOTIDE SEQUENCE [LARGE SCALE GENOMIC DNA]</scope>
    <source>
        <strain evidence="3 4">MEBiC07310</strain>
    </source>
</reference>
<proteinExistence type="predicted"/>
<evidence type="ECO:0000259" key="2">
    <source>
        <dbReference type="Pfam" id="PF12146"/>
    </source>
</evidence>
<dbReference type="Proteomes" id="UP000245429">
    <property type="component" value="Chromosome"/>
</dbReference>
<dbReference type="KEGG" id="fse:DI487_08750"/>
<dbReference type="PANTHER" id="PTHR43265:SF1">
    <property type="entry name" value="ESTERASE ESTD"/>
    <property type="match status" value="1"/>
</dbReference>
<dbReference type="AlphaFoldDB" id="A0A2U8QV68"/>
<dbReference type="InterPro" id="IPR022742">
    <property type="entry name" value="Hydrolase_4"/>
</dbReference>
<dbReference type="OrthoDB" id="9809549at2"/>
<feature type="signal peptide" evidence="1">
    <location>
        <begin position="1"/>
        <end position="20"/>
    </location>
</feature>
<dbReference type="RefSeq" id="WP_109569308.1">
    <property type="nucleotide sequence ID" value="NZ_CP029463.1"/>
</dbReference>
<dbReference type="InterPro" id="IPR029058">
    <property type="entry name" value="AB_hydrolase_fold"/>
</dbReference>
<sequence>MKKSIILFSILFLYTSISKAQNSTKPALIENGITLQTETGDLSGTLCMPVNPKQMPVALIIAGSGPTDRNGNNSMMQNNSLKFLAHELAKSGIASVRYDKRGIGESSSIVQNETTLNFEDYIQDAADWIALLKKDNRFSKVIVIGHSEGSLIGMIAAKSADLYISVAGAGDAADKILKKQLALQPQYIKDMTTPIIDSLKSRKQVKDVVPMLNSLFRPSVQPYLISWFKYDPQTEIKKLNIPILIVQGTKDIQVSTEDAKKLAAASPEARLILIENMNHVFKIVEVNGISNMEGYNNPDLPVAEEMVNSIKSFIFNF</sequence>